<organism evidence="3 4">
    <name type="scientific">Mesorhizobium australicum</name>
    <dbReference type="NCBI Taxonomy" id="536018"/>
    <lineage>
        <taxon>Bacteria</taxon>
        <taxon>Pseudomonadati</taxon>
        <taxon>Pseudomonadota</taxon>
        <taxon>Alphaproteobacteria</taxon>
        <taxon>Hyphomicrobiales</taxon>
        <taxon>Phyllobacteriaceae</taxon>
        <taxon>Mesorhizobium</taxon>
    </lineage>
</organism>
<evidence type="ECO:0000256" key="1">
    <source>
        <dbReference type="SAM" id="MobiDB-lite"/>
    </source>
</evidence>
<keyword evidence="2" id="KW-0472">Membrane</keyword>
<evidence type="ECO:0000256" key="2">
    <source>
        <dbReference type="SAM" id="Phobius"/>
    </source>
</evidence>
<keyword evidence="4" id="KW-1185">Reference proteome</keyword>
<accession>A0A1X7PDQ2</accession>
<dbReference type="OrthoDB" id="7161641at2"/>
<proteinExistence type="predicted"/>
<keyword evidence="2" id="KW-1133">Transmembrane helix</keyword>
<dbReference type="Proteomes" id="UP000193083">
    <property type="component" value="Unassembled WGS sequence"/>
</dbReference>
<dbReference type="AlphaFoldDB" id="A0A1X7PDQ2"/>
<evidence type="ECO:0000313" key="4">
    <source>
        <dbReference type="Proteomes" id="UP000193083"/>
    </source>
</evidence>
<feature type="transmembrane region" description="Helical" evidence="2">
    <location>
        <begin position="46"/>
        <end position="70"/>
    </location>
</feature>
<reference evidence="3 4" key="1">
    <citation type="submission" date="2017-04" db="EMBL/GenBank/DDBJ databases">
        <authorList>
            <person name="Afonso C.L."/>
            <person name="Miller P.J."/>
            <person name="Scott M.A."/>
            <person name="Spackman E."/>
            <person name="Goraichik I."/>
            <person name="Dimitrov K.M."/>
            <person name="Suarez D.L."/>
            <person name="Swayne D.E."/>
        </authorList>
    </citation>
    <scope>NUCLEOTIDE SEQUENCE [LARGE SCALE GENOMIC DNA]</scope>
    <source>
        <strain evidence="3 4">B5P</strain>
    </source>
</reference>
<keyword evidence="2" id="KW-0812">Transmembrane</keyword>
<protein>
    <submittedName>
        <fullName evidence="3">Uncharacterized protein</fullName>
    </submittedName>
</protein>
<feature type="region of interest" description="Disordered" evidence="1">
    <location>
        <begin position="921"/>
        <end position="946"/>
    </location>
</feature>
<dbReference type="EMBL" id="FXBL01000004">
    <property type="protein sequence ID" value="SMH48793.1"/>
    <property type="molecule type" value="Genomic_DNA"/>
</dbReference>
<name>A0A1X7PDQ2_9HYPH</name>
<evidence type="ECO:0000313" key="3">
    <source>
        <dbReference type="EMBL" id="SMH48793.1"/>
    </source>
</evidence>
<feature type="compositionally biased region" description="Polar residues" evidence="1">
    <location>
        <begin position="922"/>
        <end position="935"/>
    </location>
</feature>
<sequence length="1140" mass="120024">MEQVTPKHEKIRFRRHEIARLSELPSASAQERLVPEPKMGFRIVPILAWGFAAILLVALAVPAAVFLFGIPGIGGERIRIEAEAALTRMAGFDVDAAMGDPHLSVDASRFIAFQVDDVRISRGSGGANLVEAGSLRFGLRFLPLLTGQVRLGSAGIEDARISLSALPPGEGPNATLASLTGPDGLIDPGLVMKAAFSAVHRTFEAFDAGATRRLDFTNVEILLPAGMPGGTLHLEQAKIERGLSGAIAFDAVASWAGRSFRLEGTADRDGKGLRPVAFTTSLAFDRTEFERDPESLKGDPKTAIMRVGGAARIDIAGSEAEGDRGQLRVDATLDDADIVFASGDSIRGSASIAASFQPDAQKIEIERAELLAGRSRFKAHGAVGPAPALEGEAAHYRYELVSDGSLLAPEGSSEPDLPILARIAGTFDPTTRRLTARDIGVRTSSGQVMGTAIISFVEGRSPGIDLALSVPEMTVSNIKQIWPWFAAYGAHRWANEKLFGGTVKNSRLSMSVAPGRLGNGTPLSRDEISGYFEVSGTRFDVTGQIPPVRDGVGSISFQGTDVDVRLSSGTVFLSTGRTVAASNGTFVIRRAELPPVIGQLDIDIAGSADAVAELASYKPIDAMRHLPIAPEDLSGQVSGNVEARIPLQAETDMSNLGWAVKLSYTGLSIAKPFEGQNVSDASGTIEVVPTVAEIKANAKLNGMTATLDISEPLGGSGEARKRDITLVMDAKTRNAVAPGLESLLDGPVNVKMSGEGAARRIVADLADARVSVPWAGWSKGPGIPAKLSFGYDTVGGETRISDIELSGQSFSLAGSATVTSSGLSRARFQQVKLNRNDDISVDIKRDGNGYAVTIRGNVFDARSLIKQSLEAAGSGGGGGGKDSVQVTLDADVAYVAGFQNEAMTNVKVAYRGSGSRILSLDASGTTGTGDSFTASDRTESGQRSVKVESGNAGAVLRFLDIYPYMEGGKITMALGAQGDSALRGQIDARNFTLVDEPRLRSIVASRPTADSRTLNEAVKGQIDTSRVGFERGFAQIEKGKGYLNIDNGVLRGPTIGSTFQGALYDAKGNMSITGTFMPAYGLNRLFGEIPLLGQILGNGRDRGLIGITYKVAGSTKSPQVQVNPISVIAPGIFRSIFEFN</sequence>
<gene>
    <name evidence="3" type="ORF">SAMN02982922_3783</name>
</gene>